<dbReference type="SMART" id="SM00331">
    <property type="entry name" value="PP2C_SIG"/>
    <property type="match status" value="1"/>
</dbReference>
<dbReference type="PANTHER" id="PTHR43156:SF2">
    <property type="entry name" value="STAGE II SPORULATION PROTEIN E"/>
    <property type="match status" value="1"/>
</dbReference>
<evidence type="ECO:0000259" key="2">
    <source>
        <dbReference type="SMART" id="SM00331"/>
    </source>
</evidence>
<name>A0A9X2F9R7_9BACT</name>
<reference evidence="3" key="1">
    <citation type="submission" date="2022-06" db="EMBL/GenBank/DDBJ databases">
        <title>Aeoliella straminimaris, a novel planctomycete from sediments.</title>
        <authorList>
            <person name="Vitorino I.R."/>
            <person name="Lage O.M."/>
        </authorList>
    </citation>
    <scope>NUCLEOTIDE SEQUENCE</scope>
    <source>
        <strain evidence="3">ICT_H6.2</strain>
    </source>
</reference>
<accession>A0A9X2F9R7</accession>
<organism evidence="3 4">
    <name type="scientific">Aeoliella straminimaris</name>
    <dbReference type="NCBI Taxonomy" id="2954799"/>
    <lineage>
        <taxon>Bacteria</taxon>
        <taxon>Pseudomonadati</taxon>
        <taxon>Planctomycetota</taxon>
        <taxon>Planctomycetia</taxon>
        <taxon>Pirellulales</taxon>
        <taxon>Lacipirellulaceae</taxon>
        <taxon>Aeoliella</taxon>
    </lineage>
</organism>
<dbReference type="PANTHER" id="PTHR43156">
    <property type="entry name" value="STAGE II SPORULATION PROTEIN E-RELATED"/>
    <property type="match status" value="1"/>
</dbReference>
<feature type="domain" description="PPM-type phosphatase" evidence="2">
    <location>
        <begin position="35"/>
        <end position="248"/>
    </location>
</feature>
<dbReference type="EMBL" id="JAMXLR010000036">
    <property type="protein sequence ID" value="MCO6044182.1"/>
    <property type="molecule type" value="Genomic_DNA"/>
</dbReference>
<dbReference type="AlphaFoldDB" id="A0A9X2F9R7"/>
<dbReference type="Proteomes" id="UP001155241">
    <property type="component" value="Unassembled WGS sequence"/>
</dbReference>
<dbReference type="SUPFAM" id="SSF81606">
    <property type="entry name" value="PP2C-like"/>
    <property type="match status" value="1"/>
</dbReference>
<keyword evidence="4" id="KW-1185">Reference proteome</keyword>
<dbReference type="InterPro" id="IPR001932">
    <property type="entry name" value="PPM-type_phosphatase-like_dom"/>
</dbReference>
<dbReference type="InterPro" id="IPR052016">
    <property type="entry name" value="Bact_Sigma-Reg"/>
</dbReference>
<evidence type="ECO:0000313" key="3">
    <source>
        <dbReference type="EMBL" id="MCO6044182.1"/>
    </source>
</evidence>
<dbReference type="GO" id="GO:0016791">
    <property type="term" value="F:phosphatase activity"/>
    <property type="evidence" value="ECO:0007669"/>
    <property type="project" value="TreeGrafter"/>
</dbReference>
<dbReference type="RefSeq" id="WP_252852287.1">
    <property type="nucleotide sequence ID" value="NZ_JAMXLR010000036.1"/>
</dbReference>
<proteinExistence type="predicted"/>
<keyword evidence="1" id="KW-0378">Hydrolase</keyword>
<dbReference type="Gene3D" id="3.60.40.10">
    <property type="entry name" value="PPM-type phosphatase domain"/>
    <property type="match status" value="1"/>
</dbReference>
<protein>
    <submittedName>
        <fullName evidence="3">Serine/threonine-protein phosphatase</fullName>
    </submittedName>
</protein>
<gene>
    <name evidence="3" type="ORF">NG895_09705</name>
</gene>
<comment type="caution">
    <text evidence="3">The sequence shown here is derived from an EMBL/GenBank/DDBJ whole genome shotgun (WGS) entry which is preliminary data.</text>
</comment>
<sequence length="276" mass="29609">MECMEVWGGNSPIDRSFAVSGLKLWLRSTAHGMGDSGGDVYYISSCASGRITRLLLADVSGHGPAVAEIATGLRDLMRKNINVISQTGFVREMNREFFSGTDPAVFATALVCTYFSPTRSLQFCNAGHPVALLYRADKGAWESAEQLVPTARGDGLADTPLGVSDQSDYSRFETSLSPGDLVLCVSDAYTEALTPNGQALGSHGLHKIVEEIDVSQPDRILPEVIEQVSKLDQGNLRDDDATALLFQADGSSPTLAANLLAPLRLLRPPRDSTSFS</sequence>
<evidence type="ECO:0000256" key="1">
    <source>
        <dbReference type="ARBA" id="ARBA00022801"/>
    </source>
</evidence>
<dbReference type="InterPro" id="IPR036457">
    <property type="entry name" value="PPM-type-like_dom_sf"/>
</dbReference>
<evidence type="ECO:0000313" key="4">
    <source>
        <dbReference type="Proteomes" id="UP001155241"/>
    </source>
</evidence>
<dbReference type="Pfam" id="PF07228">
    <property type="entry name" value="SpoIIE"/>
    <property type="match status" value="1"/>
</dbReference>